<comment type="cofactor">
    <cofactor evidence="1">
        <name>pyridoxal 5'-phosphate</name>
        <dbReference type="ChEBI" id="CHEBI:597326"/>
    </cofactor>
</comment>
<name>A0A6N7EWU1_9GAMM</name>
<dbReference type="PANTHER" id="PTHR43525">
    <property type="entry name" value="PROTEIN MALY"/>
    <property type="match status" value="1"/>
</dbReference>
<dbReference type="InterPro" id="IPR015422">
    <property type="entry name" value="PyrdxlP-dep_Trfase_small"/>
</dbReference>
<dbReference type="GO" id="GO:0030170">
    <property type="term" value="F:pyridoxal phosphate binding"/>
    <property type="evidence" value="ECO:0007669"/>
    <property type="project" value="InterPro"/>
</dbReference>
<evidence type="ECO:0000259" key="6">
    <source>
        <dbReference type="Pfam" id="PF00155"/>
    </source>
</evidence>
<dbReference type="Gene3D" id="3.40.640.10">
    <property type="entry name" value="Type I PLP-dependent aspartate aminotransferase-like (Major domain)"/>
    <property type="match status" value="1"/>
</dbReference>
<dbReference type="GO" id="GO:0047804">
    <property type="term" value="F:cysteine-S-conjugate beta-lyase activity"/>
    <property type="evidence" value="ECO:0007669"/>
    <property type="project" value="UniProtKB-EC"/>
</dbReference>
<evidence type="ECO:0000256" key="3">
    <source>
        <dbReference type="ARBA" id="ARBA00022898"/>
    </source>
</evidence>
<dbReference type="InterPro" id="IPR051798">
    <property type="entry name" value="Class-II_PLP-Dep_Aminotrans"/>
</dbReference>
<feature type="domain" description="Aminotransferase class I/classII large" evidence="6">
    <location>
        <begin position="38"/>
        <end position="388"/>
    </location>
</feature>
<keyword evidence="8" id="KW-1185">Reference proteome</keyword>
<reference evidence="7 8" key="1">
    <citation type="submission" date="2019-10" db="EMBL/GenBank/DDBJ databases">
        <title>Cardiobacteriales fam. a chemoheterotrophic member of the order Cardiobacteriales, and proposal of Cardiobacteriales fam. nov.</title>
        <authorList>
            <person name="Wang C."/>
        </authorList>
    </citation>
    <scope>NUCLEOTIDE SEQUENCE [LARGE SCALE GENOMIC DNA]</scope>
    <source>
        <strain evidence="7 8">ML27</strain>
    </source>
</reference>
<proteinExistence type="inferred from homology"/>
<dbReference type="SUPFAM" id="SSF53383">
    <property type="entry name" value="PLP-dependent transferases"/>
    <property type="match status" value="1"/>
</dbReference>
<evidence type="ECO:0000313" key="8">
    <source>
        <dbReference type="Proteomes" id="UP000471298"/>
    </source>
</evidence>
<evidence type="ECO:0000313" key="7">
    <source>
        <dbReference type="EMBL" id="MPV86982.1"/>
    </source>
</evidence>
<comment type="caution">
    <text evidence="7">The sequence shown here is derived from an EMBL/GenBank/DDBJ whole genome shotgun (WGS) entry which is preliminary data.</text>
</comment>
<dbReference type="InterPro" id="IPR015421">
    <property type="entry name" value="PyrdxlP-dep_Trfase_major"/>
</dbReference>
<dbReference type="InterPro" id="IPR004839">
    <property type="entry name" value="Aminotransferase_I/II_large"/>
</dbReference>
<sequence>MNALPYDFTALPNARQASESEKWNQYPSDTIPMWVADSDYAVAPEITAALQQRLQHPVLGYGKTSEKLKKLIVERAAQKYHWQIKPEWICFIPGVVGGLNIARAIMGEPGSQAITAKPVYPHLINGAPLLGQGMQFYPMLNQQTKNQKWRYTPDFEALKATLTAQTRMLMICNPHNPVGTVYHADELANFAAIAEANDLLICSDDIHADFVLDTEAVYRPIASLSPAVSQRTITLMAASKTFNIAGLNCAFAIIENPDIRTAFVSQVKGLVGGVNILGLIATEAAYEYGDDWHQAQLTHLRENAHYCYARINAMPLLSMNALEATYLAWVDASKLNALLASQPIKDAYHYLLHYKVAVSNGEAFGVPSFIRLNLATDRATLQAGLDRIEAAVMALMNGADEQLT</sequence>
<accession>A0A6N7EWU1</accession>
<keyword evidence="3" id="KW-0663">Pyridoxal phosphate</keyword>
<dbReference type="Pfam" id="PF00155">
    <property type="entry name" value="Aminotran_1_2"/>
    <property type="match status" value="1"/>
</dbReference>
<evidence type="ECO:0000256" key="4">
    <source>
        <dbReference type="ARBA" id="ARBA00023239"/>
    </source>
</evidence>
<dbReference type="NCBIfam" id="TIGR04350">
    <property type="entry name" value="C_S_lyase_PatB"/>
    <property type="match status" value="1"/>
</dbReference>
<comment type="similarity">
    <text evidence="5">Belongs to the class-II pyridoxal-phosphate-dependent aminotransferase family. MalY/PatB cystathionine beta-lyase subfamily.</text>
</comment>
<dbReference type="InParanoid" id="A0A6N7EWU1"/>
<gene>
    <name evidence="7" type="ORF">GCU85_09615</name>
</gene>
<organism evidence="7 8">
    <name type="scientific">Ostreibacterium oceani</name>
    <dbReference type="NCBI Taxonomy" id="2654998"/>
    <lineage>
        <taxon>Bacteria</taxon>
        <taxon>Pseudomonadati</taxon>
        <taxon>Pseudomonadota</taxon>
        <taxon>Gammaproteobacteria</taxon>
        <taxon>Cardiobacteriales</taxon>
        <taxon>Ostreibacteriaceae</taxon>
        <taxon>Ostreibacterium</taxon>
    </lineage>
</organism>
<keyword evidence="4 7" id="KW-0456">Lyase</keyword>
<dbReference type="InterPro" id="IPR027619">
    <property type="entry name" value="C-S_lyase_PatB-like"/>
</dbReference>
<dbReference type="Gene3D" id="3.90.1150.10">
    <property type="entry name" value="Aspartate Aminotransferase, domain 1"/>
    <property type="match status" value="1"/>
</dbReference>
<protein>
    <recommendedName>
        <fullName evidence="2">cysteine-S-conjugate beta-lyase</fullName>
        <ecNumber evidence="2">4.4.1.13</ecNumber>
    </recommendedName>
</protein>
<dbReference type="AlphaFoldDB" id="A0A6N7EWU1"/>
<dbReference type="Proteomes" id="UP000471298">
    <property type="component" value="Unassembled WGS sequence"/>
</dbReference>
<dbReference type="EMBL" id="WHNW01000015">
    <property type="protein sequence ID" value="MPV86982.1"/>
    <property type="molecule type" value="Genomic_DNA"/>
</dbReference>
<evidence type="ECO:0000256" key="2">
    <source>
        <dbReference type="ARBA" id="ARBA00012224"/>
    </source>
</evidence>
<evidence type="ECO:0000256" key="1">
    <source>
        <dbReference type="ARBA" id="ARBA00001933"/>
    </source>
</evidence>
<dbReference type="EC" id="4.4.1.13" evidence="2"/>
<dbReference type="PANTHER" id="PTHR43525:SF1">
    <property type="entry name" value="PROTEIN MALY"/>
    <property type="match status" value="1"/>
</dbReference>
<dbReference type="InterPro" id="IPR015424">
    <property type="entry name" value="PyrdxlP-dep_Trfase"/>
</dbReference>
<dbReference type="RefSeq" id="WP_152810972.1">
    <property type="nucleotide sequence ID" value="NZ_WHNW01000015.1"/>
</dbReference>
<dbReference type="FunCoup" id="A0A6N7EWU1">
    <property type="interactions" value="162"/>
</dbReference>
<evidence type="ECO:0000256" key="5">
    <source>
        <dbReference type="ARBA" id="ARBA00037974"/>
    </source>
</evidence>
<dbReference type="CDD" id="cd00609">
    <property type="entry name" value="AAT_like"/>
    <property type="match status" value="1"/>
</dbReference>